<evidence type="ECO:0000256" key="4">
    <source>
        <dbReference type="RuleBase" id="RU004262"/>
    </source>
</evidence>
<gene>
    <name evidence="7" type="ORF">Zmor_020757</name>
</gene>
<dbReference type="PANTHER" id="PTHR11610:SF173">
    <property type="entry name" value="LIPASE DOMAIN-CONTAINING PROTEIN-RELATED"/>
    <property type="match status" value="1"/>
</dbReference>
<keyword evidence="3" id="KW-0964">Secreted</keyword>
<keyword evidence="8" id="KW-1185">Reference proteome</keyword>
<comment type="caution">
    <text evidence="7">The sequence shown here is derived from an EMBL/GenBank/DDBJ whole genome shotgun (WGS) entry which is preliminary data.</text>
</comment>
<name>A0AA38I482_9CUCU</name>
<reference evidence="7" key="1">
    <citation type="journal article" date="2023" name="G3 (Bethesda)">
        <title>Whole genome assemblies of Zophobas morio and Tenebrio molitor.</title>
        <authorList>
            <person name="Kaur S."/>
            <person name="Stinson S.A."/>
            <person name="diCenzo G.C."/>
        </authorList>
    </citation>
    <scope>NUCLEOTIDE SEQUENCE</scope>
    <source>
        <strain evidence="7">QUZm001</strain>
    </source>
</reference>
<dbReference type="PANTHER" id="PTHR11610">
    <property type="entry name" value="LIPASE"/>
    <property type="match status" value="1"/>
</dbReference>
<dbReference type="InterPro" id="IPR033906">
    <property type="entry name" value="Lipase_N"/>
</dbReference>
<protein>
    <recommendedName>
        <fullName evidence="6">Lipase domain-containing protein</fullName>
    </recommendedName>
</protein>
<evidence type="ECO:0000259" key="6">
    <source>
        <dbReference type="Pfam" id="PF00151"/>
    </source>
</evidence>
<dbReference type="FunFam" id="3.40.50.1820:FF:000122">
    <property type="entry name" value="Vitellogenin-3-like Protein"/>
    <property type="match status" value="1"/>
</dbReference>
<dbReference type="GO" id="GO:0016042">
    <property type="term" value="P:lipid catabolic process"/>
    <property type="evidence" value="ECO:0007669"/>
    <property type="project" value="TreeGrafter"/>
</dbReference>
<dbReference type="AlphaFoldDB" id="A0AA38I482"/>
<evidence type="ECO:0000256" key="2">
    <source>
        <dbReference type="ARBA" id="ARBA00010701"/>
    </source>
</evidence>
<dbReference type="GO" id="GO:0017171">
    <property type="term" value="F:serine hydrolase activity"/>
    <property type="evidence" value="ECO:0007669"/>
    <property type="project" value="TreeGrafter"/>
</dbReference>
<dbReference type="Pfam" id="PF00151">
    <property type="entry name" value="Lipase"/>
    <property type="match status" value="1"/>
</dbReference>
<dbReference type="EMBL" id="JALNTZ010000006">
    <property type="protein sequence ID" value="KAJ3648993.1"/>
    <property type="molecule type" value="Genomic_DNA"/>
</dbReference>
<sequence>MQEPIFVLLFLLSAVCFSEVKSEIEDRLKEDLFNIHKHIAIEAKEIKNDHVTPDKIKYFLFTTKNGNNFTEIDPSNPKELNNPTAPIIFIIHGWTETREKEWYEDLKNAFLIRNNESYVIQVDWSEPADQLYTISSWNTKDVGSIIGEFIVGLHKNYSLPLKNFLIVGHSLGGQVSGFIGKKVKELTNNKLPRLIALDPAGPWFTTRPEEERLNKDDAEVVHVIHTDGGTFGFKDSCGTVDFFPNGGNSQPGCARIDLLDITSVAEPIWCDHHRSWQYFIEAVLNPKEFLGSKCGGWAQFKTNICDKEEVAMGDLETTETGDFYLETNKDKPYGRKIGGFGLRNVTDVLSSVPSKLF</sequence>
<feature type="domain" description="Lipase" evidence="6">
    <location>
        <begin position="48"/>
        <end position="333"/>
    </location>
</feature>
<evidence type="ECO:0000313" key="7">
    <source>
        <dbReference type="EMBL" id="KAJ3648993.1"/>
    </source>
</evidence>
<proteinExistence type="inferred from homology"/>
<keyword evidence="5" id="KW-0732">Signal</keyword>
<dbReference type="PRINTS" id="PR00821">
    <property type="entry name" value="TAGLIPASE"/>
</dbReference>
<evidence type="ECO:0000256" key="5">
    <source>
        <dbReference type="SAM" id="SignalP"/>
    </source>
</evidence>
<feature type="chain" id="PRO_5041384697" description="Lipase domain-containing protein" evidence="5">
    <location>
        <begin position="23"/>
        <end position="357"/>
    </location>
</feature>
<dbReference type="InterPro" id="IPR000734">
    <property type="entry name" value="TAG_lipase"/>
</dbReference>
<dbReference type="Proteomes" id="UP001168821">
    <property type="component" value="Unassembled WGS sequence"/>
</dbReference>
<dbReference type="Gene3D" id="3.40.50.1820">
    <property type="entry name" value="alpha/beta hydrolase"/>
    <property type="match status" value="1"/>
</dbReference>
<dbReference type="SUPFAM" id="SSF53474">
    <property type="entry name" value="alpha/beta-Hydrolases"/>
    <property type="match status" value="1"/>
</dbReference>
<comment type="subcellular location">
    <subcellularLocation>
        <location evidence="1">Secreted</location>
    </subcellularLocation>
</comment>
<dbReference type="CDD" id="cd00707">
    <property type="entry name" value="Pancreat_lipase_like"/>
    <property type="match status" value="1"/>
</dbReference>
<dbReference type="InterPro" id="IPR013818">
    <property type="entry name" value="Lipase"/>
</dbReference>
<evidence type="ECO:0000313" key="8">
    <source>
        <dbReference type="Proteomes" id="UP001168821"/>
    </source>
</evidence>
<evidence type="ECO:0000256" key="1">
    <source>
        <dbReference type="ARBA" id="ARBA00004613"/>
    </source>
</evidence>
<dbReference type="GO" id="GO:0005615">
    <property type="term" value="C:extracellular space"/>
    <property type="evidence" value="ECO:0007669"/>
    <property type="project" value="TreeGrafter"/>
</dbReference>
<feature type="signal peptide" evidence="5">
    <location>
        <begin position="1"/>
        <end position="22"/>
    </location>
</feature>
<accession>A0AA38I482</accession>
<dbReference type="GO" id="GO:0016298">
    <property type="term" value="F:lipase activity"/>
    <property type="evidence" value="ECO:0007669"/>
    <property type="project" value="InterPro"/>
</dbReference>
<dbReference type="InterPro" id="IPR029058">
    <property type="entry name" value="AB_hydrolase_fold"/>
</dbReference>
<evidence type="ECO:0000256" key="3">
    <source>
        <dbReference type="ARBA" id="ARBA00022525"/>
    </source>
</evidence>
<comment type="similarity">
    <text evidence="2 4">Belongs to the AB hydrolase superfamily. Lipase family.</text>
</comment>
<organism evidence="7 8">
    <name type="scientific">Zophobas morio</name>
    <dbReference type="NCBI Taxonomy" id="2755281"/>
    <lineage>
        <taxon>Eukaryota</taxon>
        <taxon>Metazoa</taxon>
        <taxon>Ecdysozoa</taxon>
        <taxon>Arthropoda</taxon>
        <taxon>Hexapoda</taxon>
        <taxon>Insecta</taxon>
        <taxon>Pterygota</taxon>
        <taxon>Neoptera</taxon>
        <taxon>Endopterygota</taxon>
        <taxon>Coleoptera</taxon>
        <taxon>Polyphaga</taxon>
        <taxon>Cucujiformia</taxon>
        <taxon>Tenebrionidae</taxon>
        <taxon>Zophobas</taxon>
    </lineage>
</organism>